<evidence type="ECO:0000313" key="1">
    <source>
        <dbReference type="EMBL" id="CAF5223907.1"/>
    </source>
</evidence>
<evidence type="ECO:0000313" key="2">
    <source>
        <dbReference type="Proteomes" id="UP000681720"/>
    </source>
</evidence>
<name>A0A8S3JVL7_9BILA</name>
<dbReference type="EMBL" id="CAJOBJ010372120">
    <property type="protein sequence ID" value="CAF5223907.1"/>
    <property type="molecule type" value="Genomic_DNA"/>
</dbReference>
<protein>
    <submittedName>
        <fullName evidence="1">Uncharacterized protein</fullName>
    </submittedName>
</protein>
<sequence length="61" mass="7202">RPQSYIPYGERSSDRYQPYRLGVSNPLFFTNQEYNTPISKTWSTPATTISNLDQWTRTITR</sequence>
<gene>
    <name evidence="1" type="ORF">GIL414_LOCUS85829</name>
</gene>
<comment type="caution">
    <text evidence="1">The sequence shown here is derived from an EMBL/GenBank/DDBJ whole genome shotgun (WGS) entry which is preliminary data.</text>
</comment>
<accession>A0A8S3JVL7</accession>
<dbReference type="AlphaFoldDB" id="A0A8S3JVL7"/>
<organism evidence="1 2">
    <name type="scientific">Rotaria magnacalcarata</name>
    <dbReference type="NCBI Taxonomy" id="392030"/>
    <lineage>
        <taxon>Eukaryota</taxon>
        <taxon>Metazoa</taxon>
        <taxon>Spiralia</taxon>
        <taxon>Gnathifera</taxon>
        <taxon>Rotifera</taxon>
        <taxon>Eurotatoria</taxon>
        <taxon>Bdelloidea</taxon>
        <taxon>Philodinida</taxon>
        <taxon>Philodinidae</taxon>
        <taxon>Rotaria</taxon>
    </lineage>
</organism>
<reference evidence="1" key="1">
    <citation type="submission" date="2021-02" db="EMBL/GenBank/DDBJ databases">
        <authorList>
            <person name="Nowell W R."/>
        </authorList>
    </citation>
    <scope>NUCLEOTIDE SEQUENCE</scope>
</reference>
<proteinExistence type="predicted"/>
<feature type="non-terminal residue" evidence="1">
    <location>
        <position position="1"/>
    </location>
</feature>
<dbReference type="Proteomes" id="UP000681720">
    <property type="component" value="Unassembled WGS sequence"/>
</dbReference>